<dbReference type="Proteomes" id="UP000192596">
    <property type="component" value="Unassembled WGS sequence"/>
</dbReference>
<evidence type="ECO:0000313" key="3">
    <source>
        <dbReference type="Proteomes" id="UP000192596"/>
    </source>
</evidence>
<keyword evidence="3" id="KW-1185">Reference proteome</keyword>
<dbReference type="EMBL" id="NAJO01000029">
    <property type="protein sequence ID" value="OQO01786.1"/>
    <property type="molecule type" value="Genomic_DNA"/>
</dbReference>
<sequence>MLNHLHNSVIQTYISAEMDESMNVDPALAAQMGFSSFGGARKKRKFDANDAVTDVDAAVNSQASSKPKATGSNSQPLGQIADRTSVKSPAASTSAEAKSTTAPTEPSPQALRQGVRNERGDMVYFLPSFLEDPWAGLK</sequence>
<comment type="caution">
    <text evidence="2">The sequence shown here is derived from an EMBL/GenBank/DDBJ whole genome shotgun (WGS) entry which is preliminary data.</text>
</comment>
<feature type="compositionally biased region" description="Polar residues" evidence="1">
    <location>
        <begin position="61"/>
        <end position="77"/>
    </location>
</feature>
<evidence type="ECO:0000313" key="2">
    <source>
        <dbReference type="EMBL" id="OQO01786.1"/>
    </source>
</evidence>
<feature type="region of interest" description="Disordered" evidence="1">
    <location>
        <begin position="59"/>
        <end position="116"/>
    </location>
</feature>
<protein>
    <submittedName>
        <fullName evidence="2">Uncharacterized protein</fullName>
    </submittedName>
</protein>
<dbReference type="InParanoid" id="A0A1V8SRK0"/>
<organism evidence="2 3">
    <name type="scientific">Cryoendolithus antarcticus</name>
    <dbReference type="NCBI Taxonomy" id="1507870"/>
    <lineage>
        <taxon>Eukaryota</taxon>
        <taxon>Fungi</taxon>
        <taxon>Dikarya</taxon>
        <taxon>Ascomycota</taxon>
        <taxon>Pezizomycotina</taxon>
        <taxon>Dothideomycetes</taxon>
        <taxon>Dothideomycetidae</taxon>
        <taxon>Cladosporiales</taxon>
        <taxon>Cladosporiaceae</taxon>
        <taxon>Cryoendolithus</taxon>
    </lineage>
</organism>
<dbReference type="OrthoDB" id="5419162at2759"/>
<gene>
    <name evidence="2" type="ORF">B0A48_12259</name>
</gene>
<evidence type="ECO:0000256" key="1">
    <source>
        <dbReference type="SAM" id="MobiDB-lite"/>
    </source>
</evidence>
<name>A0A1V8SRK0_9PEZI</name>
<accession>A0A1V8SRK0</accession>
<reference evidence="3" key="1">
    <citation type="submission" date="2017-03" db="EMBL/GenBank/DDBJ databases">
        <title>Genomes of endolithic fungi from Antarctica.</title>
        <authorList>
            <person name="Coleine C."/>
            <person name="Masonjones S."/>
            <person name="Stajich J.E."/>
        </authorList>
    </citation>
    <scope>NUCLEOTIDE SEQUENCE [LARGE SCALE GENOMIC DNA]</scope>
    <source>
        <strain evidence="3">CCFEE 5527</strain>
    </source>
</reference>
<feature type="compositionally biased region" description="Low complexity" evidence="1">
    <location>
        <begin position="87"/>
        <end position="104"/>
    </location>
</feature>
<dbReference type="AlphaFoldDB" id="A0A1V8SRK0"/>
<proteinExistence type="predicted"/>